<evidence type="ECO:0000313" key="2">
    <source>
        <dbReference type="Proteomes" id="UP001230035"/>
    </source>
</evidence>
<organism evidence="1 2">
    <name type="scientific">Flavobacterium sedimenticola</name>
    <dbReference type="NCBI Taxonomy" id="3043286"/>
    <lineage>
        <taxon>Bacteria</taxon>
        <taxon>Pseudomonadati</taxon>
        <taxon>Bacteroidota</taxon>
        <taxon>Flavobacteriia</taxon>
        <taxon>Flavobacteriales</taxon>
        <taxon>Flavobacteriaceae</taxon>
        <taxon>Flavobacterium</taxon>
    </lineage>
</organism>
<reference evidence="1 2" key="1">
    <citation type="submission" date="2023-05" db="EMBL/GenBank/DDBJ databases">
        <title>Flavobacterium sedimenti sp. nov., isolated from the sediment.</title>
        <authorList>
            <person name="Wu N."/>
        </authorList>
    </citation>
    <scope>NUCLEOTIDE SEQUENCE [LARGE SCALE GENOMIC DNA]</scope>
    <source>
        <strain evidence="1 2">YZ-48</strain>
    </source>
</reference>
<protein>
    <submittedName>
        <fullName evidence="1">Polysaccharide (De)acetylase</fullName>
    </submittedName>
</protein>
<proteinExistence type="predicted"/>
<dbReference type="EMBL" id="JASGBP010000005">
    <property type="protein sequence ID" value="MDI9257703.1"/>
    <property type="molecule type" value="Genomic_DNA"/>
</dbReference>
<accession>A0ABT6XRQ5</accession>
<gene>
    <name evidence="1" type="ORF">QHT84_09785</name>
</gene>
<comment type="caution">
    <text evidence="1">The sequence shown here is derived from an EMBL/GenBank/DDBJ whole genome shotgun (WGS) entry which is preliminary data.</text>
</comment>
<dbReference type="RefSeq" id="WP_283239378.1">
    <property type="nucleotide sequence ID" value="NZ_JASGBP010000005.1"/>
</dbReference>
<sequence>MPNVVSHIKHSLVNRLGHKTNRKIVVFESDDWGSLRLPEIGRYADYQKRFPDYYTNPYLRYDSLASAEDLEFLFELLASFKDKNSNAPVFTFNTVVANPDFEKIKASDYQHYFYEPFTQTLEKYSPHTSVFSVWQQAIKDKLMYPQFHGREHVNVPVWLQALQSGNQNLLDAFALGTWSVPGKIPGSINLQASLDWEKEQPLPYQEAFISEGLALFKTIFGFPAQTMIPNNYILDFTVFPLLQNHGIIAMQGMKYHKLPKGHSAAASHPLVRRSWGHSTRFPLPNLVRNCQFEPSQTHDNFDDVGHCLSAISNAFFWNKPAVIDTHRLNYVGVYDVANRDRNLKKTALLLRQILKKWPDVEFMSSAELATLTSSL</sequence>
<name>A0ABT6XRQ5_9FLAO</name>
<keyword evidence="2" id="KW-1185">Reference proteome</keyword>
<evidence type="ECO:0000313" key="1">
    <source>
        <dbReference type="EMBL" id="MDI9257703.1"/>
    </source>
</evidence>
<dbReference type="Proteomes" id="UP001230035">
    <property type="component" value="Unassembled WGS sequence"/>
</dbReference>